<accession>A0A2B7XLX7</accession>
<gene>
    <name evidence="1" type="ORF">GX51_00490</name>
</gene>
<evidence type="ECO:0000313" key="2">
    <source>
        <dbReference type="Proteomes" id="UP000224080"/>
    </source>
</evidence>
<organism evidence="1 2">
    <name type="scientific">Blastomyces parvus</name>
    <dbReference type="NCBI Taxonomy" id="2060905"/>
    <lineage>
        <taxon>Eukaryota</taxon>
        <taxon>Fungi</taxon>
        <taxon>Dikarya</taxon>
        <taxon>Ascomycota</taxon>
        <taxon>Pezizomycotina</taxon>
        <taxon>Eurotiomycetes</taxon>
        <taxon>Eurotiomycetidae</taxon>
        <taxon>Onygenales</taxon>
        <taxon>Ajellomycetaceae</taxon>
        <taxon>Blastomyces</taxon>
    </lineage>
</organism>
<dbReference type="Proteomes" id="UP000224080">
    <property type="component" value="Unassembled WGS sequence"/>
</dbReference>
<dbReference type="EMBL" id="PDNC01000003">
    <property type="protein sequence ID" value="PGH09803.1"/>
    <property type="molecule type" value="Genomic_DNA"/>
</dbReference>
<protein>
    <submittedName>
        <fullName evidence="1">Uncharacterized protein</fullName>
    </submittedName>
</protein>
<keyword evidence="2" id="KW-1185">Reference proteome</keyword>
<dbReference type="AlphaFoldDB" id="A0A2B7XLX7"/>
<proteinExistence type="predicted"/>
<reference evidence="1 2" key="1">
    <citation type="submission" date="2017-10" db="EMBL/GenBank/DDBJ databases">
        <title>Comparative genomics in systemic dimorphic fungi from Ajellomycetaceae.</title>
        <authorList>
            <person name="Munoz J.F."/>
            <person name="Mcewen J.G."/>
            <person name="Clay O.K."/>
            <person name="Cuomo C.A."/>
        </authorList>
    </citation>
    <scope>NUCLEOTIDE SEQUENCE [LARGE SCALE GENOMIC DNA]</scope>
    <source>
        <strain evidence="1 2">UAMH130</strain>
    </source>
</reference>
<name>A0A2B7XLX7_9EURO</name>
<evidence type="ECO:0000313" key="1">
    <source>
        <dbReference type="EMBL" id="PGH09803.1"/>
    </source>
</evidence>
<sequence>MVTLAALKIESCSIPDPKFLNTAALKSELNHYLIIGSGRSGSYITLSTIPYNLTNLAAAFDDIKLSLECTGRIEPGIANPSGRRPVFHLLIVEEEIDQDADVTDRVMEMFPLARLATHDLNETKEADNNDTEDDDNE</sequence>
<comment type="caution">
    <text evidence="1">The sequence shown here is derived from an EMBL/GenBank/DDBJ whole genome shotgun (WGS) entry which is preliminary data.</text>
</comment>